<comment type="caution">
    <text evidence="2">The sequence shown here is derived from an EMBL/GenBank/DDBJ whole genome shotgun (WGS) entry which is preliminary data.</text>
</comment>
<dbReference type="EMBL" id="DVHU01000013">
    <property type="protein sequence ID" value="HIR92091.1"/>
    <property type="molecule type" value="Genomic_DNA"/>
</dbReference>
<feature type="region of interest" description="Disordered" evidence="1">
    <location>
        <begin position="1"/>
        <end position="30"/>
    </location>
</feature>
<reference evidence="2" key="1">
    <citation type="submission" date="2020-10" db="EMBL/GenBank/DDBJ databases">
        <authorList>
            <person name="Gilroy R."/>
        </authorList>
    </citation>
    <scope>NUCLEOTIDE SEQUENCE</scope>
    <source>
        <strain evidence="2">ChiSxjej1B13-7041</strain>
    </source>
</reference>
<organism evidence="2 3">
    <name type="scientific">Candidatus Egerieimonas intestinavium</name>
    <dbReference type="NCBI Taxonomy" id="2840777"/>
    <lineage>
        <taxon>Bacteria</taxon>
        <taxon>Bacillati</taxon>
        <taxon>Bacillota</taxon>
        <taxon>Clostridia</taxon>
        <taxon>Lachnospirales</taxon>
        <taxon>Lachnospiraceae</taxon>
        <taxon>Lachnospiraceae incertae sedis</taxon>
        <taxon>Candidatus Egerieimonas</taxon>
    </lineage>
</organism>
<dbReference type="AlphaFoldDB" id="A0A9D1EHX5"/>
<protein>
    <submittedName>
        <fullName evidence="2">Uncharacterized protein</fullName>
    </submittedName>
</protein>
<evidence type="ECO:0000313" key="3">
    <source>
        <dbReference type="Proteomes" id="UP000886841"/>
    </source>
</evidence>
<accession>A0A9D1EHX5</accession>
<dbReference type="Proteomes" id="UP000886841">
    <property type="component" value="Unassembled WGS sequence"/>
</dbReference>
<evidence type="ECO:0000313" key="2">
    <source>
        <dbReference type="EMBL" id="HIR92091.1"/>
    </source>
</evidence>
<name>A0A9D1EHX5_9FIRM</name>
<gene>
    <name evidence="2" type="ORF">IAB98_01545</name>
</gene>
<reference evidence="2" key="2">
    <citation type="journal article" date="2021" name="PeerJ">
        <title>Extensive microbial diversity within the chicken gut microbiome revealed by metagenomics and culture.</title>
        <authorList>
            <person name="Gilroy R."/>
            <person name="Ravi A."/>
            <person name="Getino M."/>
            <person name="Pursley I."/>
            <person name="Horton D.L."/>
            <person name="Alikhan N.F."/>
            <person name="Baker D."/>
            <person name="Gharbi K."/>
            <person name="Hall N."/>
            <person name="Watson M."/>
            <person name="Adriaenssens E.M."/>
            <person name="Foster-Nyarko E."/>
            <person name="Jarju S."/>
            <person name="Secka A."/>
            <person name="Antonio M."/>
            <person name="Oren A."/>
            <person name="Chaudhuri R.R."/>
            <person name="La Ragione R."/>
            <person name="Hildebrand F."/>
            <person name="Pallen M.J."/>
        </authorList>
    </citation>
    <scope>NUCLEOTIDE SEQUENCE</scope>
    <source>
        <strain evidence="2">ChiSxjej1B13-7041</strain>
    </source>
</reference>
<sequence length="87" mass="10305">MQKWEELEMMREEGRREGKEEGRREGKEEGLREGVCAIVRMSSQVRINTAELRRYLEEDKNIPEDIKAWAKAVLDMEGEDHKNENNL</sequence>
<proteinExistence type="predicted"/>
<evidence type="ECO:0000256" key="1">
    <source>
        <dbReference type="SAM" id="MobiDB-lite"/>
    </source>
</evidence>